<dbReference type="AlphaFoldDB" id="A0A9Q0E9E8"/>
<gene>
    <name evidence="2" type="ORF">NHX12_030834</name>
</gene>
<feature type="compositionally biased region" description="Polar residues" evidence="1">
    <location>
        <begin position="93"/>
        <end position="102"/>
    </location>
</feature>
<name>A0A9Q0E9E8_9TELE</name>
<dbReference type="Proteomes" id="UP001148018">
    <property type="component" value="Unassembled WGS sequence"/>
</dbReference>
<feature type="region of interest" description="Disordered" evidence="1">
    <location>
        <begin position="1"/>
        <end position="40"/>
    </location>
</feature>
<sequence length="102" mass="10961">MAEAVFHQETQGDSLRSQRRSALISPLTEEVSPKLSPHRGGVGEISVVVLAGDAPRCHSDAVCRPRVRRQPEPSGTNSMGRRPRGQEGRLGLSTMSGSSSIR</sequence>
<proteinExistence type="predicted"/>
<evidence type="ECO:0000313" key="2">
    <source>
        <dbReference type="EMBL" id="KAJ3603090.1"/>
    </source>
</evidence>
<organism evidence="2 3">
    <name type="scientific">Muraenolepis orangiensis</name>
    <name type="common">Patagonian moray cod</name>
    <dbReference type="NCBI Taxonomy" id="630683"/>
    <lineage>
        <taxon>Eukaryota</taxon>
        <taxon>Metazoa</taxon>
        <taxon>Chordata</taxon>
        <taxon>Craniata</taxon>
        <taxon>Vertebrata</taxon>
        <taxon>Euteleostomi</taxon>
        <taxon>Actinopterygii</taxon>
        <taxon>Neopterygii</taxon>
        <taxon>Teleostei</taxon>
        <taxon>Neoteleostei</taxon>
        <taxon>Acanthomorphata</taxon>
        <taxon>Zeiogadaria</taxon>
        <taxon>Gadariae</taxon>
        <taxon>Gadiformes</taxon>
        <taxon>Muraenolepidoidei</taxon>
        <taxon>Muraenolepididae</taxon>
        <taxon>Muraenolepis</taxon>
    </lineage>
</organism>
<comment type="caution">
    <text evidence="2">The sequence shown here is derived from an EMBL/GenBank/DDBJ whole genome shotgun (WGS) entry which is preliminary data.</text>
</comment>
<evidence type="ECO:0000313" key="3">
    <source>
        <dbReference type="Proteomes" id="UP001148018"/>
    </source>
</evidence>
<evidence type="ECO:0000256" key="1">
    <source>
        <dbReference type="SAM" id="MobiDB-lite"/>
    </source>
</evidence>
<reference evidence="2" key="1">
    <citation type="submission" date="2022-07" db="EMBL/GenBank/DDBJ databases">
        <title>Chromosome-level genome of Muraenolepis orangiensis.</title>
        <authorList>
            <person name="Kim J."/>
        </authorList>
    </citation>
    <scope>NUCLEOTIDE SEQUENCE</scope>
    <source>
        <strain evidence="2">KU_S4_2022</strain>
        <tissue evidence="2">Muscle</tissue>
    </source>
</reference>
<keyword evidence="3" id="KW-1185">Reference proteome</keyword>
<dbReference type="EMBL" id="JANIIK010000046">
    <property type="protein sequence ID" value="KAJ3603090.1"/>
    <property type="molecule type" value="Genomic_DNA"/>
</dbReference>
<feature type="region of interest" description="Disordered" evidence="1">
    <location>
        <begin position="61"/>
        <end position="102"/>
    </location>
</feature>
<accession>A0A9Q0E9E8</accession>
<protein>
    <submittedName>
        <fullName evidence="2">Uncharacterized protein</fullName>
    </submittedName>
</protein>